<keyword evidence="2" id="KW-1185">Reference proteome</keyword>
<gene>
    <name evidence="1" type="ORF">DBX24_02480</name>
</gene>
<proteinExistence type="predicted"/>
<organism evidence="1 2">
    <name type="scientific">Bergeyella cardium</name>
    <dbReference type="NCBI Taxonomy" id="1585976"/>
    <lineage>
        <taxon>Bacteria</taxon>
        <taxon>Pseudomonadati</taxon>
        <taxon>Bacteroidota</taxon>
        <taxon>Flavobacteriia</taxon>
        <taxon>Flavobacteriales</taxon>
        <taxon>Weeksellaceae</taxon>
        <taxon>Bergeyella</taxon>
    </lineage>
</organism>
<evidence type="ECO:0000313" key="2">
    <source>
        <dbReference type="Proteomes" id="UP000464318"/>
    </source>
</evidence>
<evidence type="ECO:0000313" key="1">
    <source>
        <dbReference type="EMBL" id="QHN64836.1"/>
    </source>
</evidence>
<protein>
    <submittedName>
        <fullName evidence="1">Uncharacterized protein</fullName>
    </submittedName>
</protein>
<sequence>MSDEAPKVGTVINDTDCLIVKQISEKEANLYFTDEKGKVLALKEVKSTFTISPEAAAKIMNQLLTSDYKMVHSGNLDYLQVEQPNGEFITFRRDKSLYLKEGPLKYKFGADGLVYFSRDGLKMQKIKAGEIYTTSIPSYNSGQAYYLLGGDNKATFIQYYPFEEKVSSDIEISIKNELLGPIRDSYISFNYIFLKRDTNSNFDMPEEVVTGISPIELKFGDNDFVFPKRVLKGAENFIFNIEMFSRFIRERVAIEYYRGSIAPENKLEIDTSRADSISIPKDSTDKIIVVIKNKI</sequence>
<dbReference type="RefSeq" id="WP_160223869.1">
    <property type="nucleotide sequence ID" value="NZ_CP029149.1"/>
</dbReference>
<dbReference type="AlphaFoldDB" id="A0A6P1QRP2"/>
<reference evidence="1 2" key="1">
    <citation type="submission" date="2018-04" db="EMBL/GenBank/DDBJ databases">
        <title>Characteristic and Complete Genome Sequencing of A Novel Member of Infective Endocarditis Causative Bacteria: Bergeyella cardium QL-PH.</title>
        <authorList>
            <person name="Pan H."/>
            <person name="Sun E."/>
            <person name="Zhang Y."/>
        </authorList>
    </citation>
    <scope>NUCLEOTIDE SEQUENCE [LARGE SCALE GENOMIC DNA]</scope>
    <source>
        <strain evidence="1 2">HPQL</strain>
    </source>
</reference>
<dbReference type="Proteomes" id="UP000464318">
    <property type="component" value="Chromosome"/>
</dbReference>
<dbReference type="EMBL" id="CP029149">
    <property type="protein sequence ID" value="QHN64836.1"/>
    <property type="molecule type" value="Genomic_DNA"/>
</dbReference>
<accession>A0A6P1QRP2</accession>
<name>A0A6P1QRP2_9FLAO</name>
<dbReference type="KEGG" id="bcad:DBX24_02480"/>